<organism evidence="12 13">
    <name type="scientific">Anoxybacter fermentans</name>
    <dbReference type="NCBI Taxonomy" id="1323375"/>
    <lineage>
        <taxon>Bacteria</taxon>
        <taxon>Bacillati</taxon>
        <taxon>Bacillota</taxon>
        <taxon>Clostridia</taxon>
        <taxon>Halanaerobiales</taxon>
        <taxon>Anoxybacter</taxon>
    </lineage>
</organism>
<dbReference type="PROSITE" id="PS01087">
    <property type="entry name" value="RADICAL_ACTIVATING"/>
    <property type="match status" value="1"/>
</dbReference>
<name>A0A3Q9HPX6_9FIRM</name>
<dbReference type="SFLD" id="SFLDS00029">
    <property type="entry name" value="Radical_SAM"/>
    <property type="match status" value="1"/>
</dbReference>
<keyword evidence="5" id="KW-0479">Metal-binding</keyword>
<dbReference type="PIRSF" id="PIRSF000371">
    <property type="entry name" value="PFL_act_enz"/>
    <property type="match status" value="1"/>
</dbReference>
<comment type="similarity">
    <text evidence="2">Belongs to the organic radical-activating enzymes family.</text>
</comment>
<dbReference type="Pfam" id="PF13353">
    <property type="entry name" value="Fer4_12"/>
    <property type="match status" value="1"/>
</dbReference>
<keyword evidence="6" id="KW-0560">Oxidoreductase</keyword>
<evidence type="ECO:0000256" key="1">
    <source>
        <dbReference type="ARBA" id="ARBA00001966"/>
    </source>
</evidence>
<dbReference type="OrthoDB" id="9782387at2"/>
<dbReference type="InterPro" id="IPR007197">
    <property type="entry name" value="rSAM"/>
</dbReference>
<evidence type="ECO:0008006" key="14">
    <source>
        <dbReference type="Google" id="ProtNLM"/>
    </source>
</evidence>
<dbReference type="InterPro" id="IPR034457">
    <property type="entry name" value="Organic_radical-activating"/>
</dbReference>
<evidence type="ECO:0000256" key="5">
    <source>
        <dbReference type="ARBA" id="ARBA00022723"/>
    </source>
</evidence>
<sequence length="313" mass="35997">MSTQTQENTVNKMGMIFNIQDFSVQDGPGIRTTVFLKGCPLRCRWCANPEGQVFHPELMHSRSLCKQCQRCFSLCPNGAISIDREGYPDFQREICRFCQSRECEKACIARAIKFAGELWLVEDLFQKIKTNSLFYRNSEGGVTFSGGEPFAQPEFVREFLSKSEAIGLSVGIETCGFFNWDQVEDFIDKFDFYYFDFKCHDPKLHKKVTGQTNKVILENLRRLAEVASAKIIISIPVIPGVNDSEEMMCYVAGLCKKLNISKIRLLPYHTMGAEKYRELGREYTMEKDLEINPKDLQKFQRLISTQGVDCWIE</sequence>
<dbReference type="PROSITE" id="PS51379">
    <property type="entry name" value="4FE4S_FER_2"/>
    <property type="match status" value="1"/>
</dbReference>
<accession>A0A3Q9HPX6</accession>
<dbReference type="PANTHER" id="PTHR30352:SF4">
    <property type="entry name" value="PYRUVATE FORMATE-LYASE 2-ACTIVATING ENZYME"/>
    <property type="match status" value="1"/>
</dbReference>
<dbReference type="InterPro" id="IPR001989">
    <property type="entry name" value="Radical_activat_CS"/>
</dbReference>
<evidence type="ECO:0000256" key="9">
    <source>
        <dbReference type="ARBA" id="ARBA00047365"/>
    </source>
</evidence>
<comment type="cofactor">
    <cofactor evidence="1">
        <name>[4Fe-4S] cluster</name>
        <dbReference type="ChEBI" id="CHEBI:49883"/>
    </cofactor>
</comment>
<keyword evidence="3" id="KW-0004">4Fe-4S</keyword>
<dbReference type="PANTHER" id="PTHR30352">
    <property type="entry name" value="PYRUVATE FORMATE-LYASE-ACTIVATING ENZYME"/>
    <property type="match status" value="1"/>
</dbReference>
<proteinExistence type="inferred from homology"/>
<evidence type="ECO:0000256" key="4">
    <source>
        <dbReference type="ARBA" id="ARBA00022691"/>
    </source>
</evidence>
<dbReference type="KEGG" id="aft:BBF96_06490"/>
<keyword evidence="8" id="KW-0411">Iron-sulfur</keyword>
<evidence type="ECO:0000256" key="3">
    <source>
        <dbReference type="ARBA" id="ARBA00022485"/>
    </source>
</evidence>
<dbReference type="GO" id="GO:0051539">
    <property type="term" value="F:4 iron, 4 sulfur cluster binding"/>
    <property type="evidence" value="ECO:0007669"/>
    <property type="project" value="UniProtKB-KW"/>
</dbReference>
<dbReference type="InterPro" id="IPR017900">
    <property type="entry name" value="4Fe4S_Fe_S_CS"/>
</dbReference>
<dbReference type="PROSITE" id="PS51918">
    <property type="entry name" value="RADICAL_SAM"/>
    <property type="match status" value="1"/>
</dbReference>
<dbReference type="EMBL" id="CP016379">
    <property type="protein sequence ID" value="AZR73063.1"/>
    <property type="molecule type" value="Genomic_DNA"/>
</dbReference>
<dbReference type="SUPFAM" id="SSF102114">
    <property type="entry name" value="Radical SAM enzymes"/>
    <property type="match status" value="1"/>
</dbReference>
<dbReference type="InterPro" id="IPR040074">
    <property type="entry name" value="BssD/PflA/YjjW"/>
</dbReference>
<evidence type="ECO:0000259" key="10">
    <source>
        <dbReference type="PROSITE" id="PS51379"/>
    </source>
</evidence>
<dbReference type="AlphaFoldDB" id="A0A3Q9HPX6"/>
<dbReference type="InterPro" id="IPR017896">
    <property type="entry name" value="4Fe4S_Fe-S-bd"/>
</dbReference>
<dbReference type="Pfam" id="PF04055">
    <property type="entry name" value="Radical_SAM"/>
    <property type="match status" value="1"/>
</dbReference>
<dbReference type="Gene3D" id="3.20.20.70">
    <property type="entry name" value="Aldolase class I"/>
    <property type="match status" value="1"/>
</dbReference>
<keyword evidence="13" id="KW-1185">Reference proteome</keyword>
<gene>
    <name evidence="12" type="ORF">BBF96_06490</name>
</gene>
<dbReference type="InterPro" id="IPR058240">
    <property type="entry name" value="rSAM_sf"/>
</dbReference>
<reference evidence="12 13" key="1">
    <citation type="submission" date="2016-07" db="EMBL/GenBank/DDBJ databases">
        <title>Genome and transcriptome analysis of iron-reducing fermentative bacteria Anoxybacter fermentans.</title>
        <authorList>
            <person name="Zeng X."/>
            <person name="Shao Z."/>
        </authorList>
    </citation>
    <scope>NUCLEOTIDE SEQUENCE [LARGE SCALE GENOMIC DNA]</scope>
    <source>
        <strain evidence="12 13">DY22613</strain>
    </source>
</reference>
<keyword evidence="7" id="KW-0408">Iron</keyword>
<feature type="domain" description="4Fe-4S ferredoxin-type" evidence="10">
    <location>
        <begin position="56"/>
        <end position="85"/>
    </location>
</feature>
<dbReference type="GO" id="GO:0046872">
    <property type="term" value="F:metal ion binding"/>
    <property type="evidence" value="ECO:0007669"/>
    <property type="project" value="UniProtKB-KW"/>
</dbReference>
<evidence type="ECO:0000256" key="6">
    <source>
        <dbReference type="ARBA" id="ARBA00023002"/>
    </source>
</evidence>
<dbReference type="RefSeq" id="WP_127016393.1">
    <property type="nucleotide sequence ID" value="NZ_CP016379.1"/>
</dbReference>
<dbReference type="SFLD" id="SFLDG01118">
    <property type="entry name" value="activating_enzymes__group_2"/>
    <property type="match status" value="1"/>
</dbReference>
<evidence type="ECO:0000259" key="11">
    <source>
        <dbReference type="PROSITE" id="PS51918"/>
    </source>
</evidence>
<protein>
    <recommendedName>
        <fullName evidence="14">Glycyl-radical enzyme activating protein</fullName>
    </recommendedName>
</protein>
<evidence type="ECO:0000256" key="7">
    <source>
        <dbReference type="ARBA" id="ARBA00023004"/>
    </source>
</evidence>
<dbReference type="Gene3D" id="3.80.30.10">
    <property type="entry name" value="pyruvate-formate lyase- activating enzyme"/>
    <property type="match status" value="1"/>
</dbReference>
<evidence type="ECO:0000313" key="12">
    <source>
        <dbReference type="EMBL" id="AZR73063.1"/>
    </source>
</evidence>
<dbReference type="SFLD" id="SFLDG01066">
    <property type="entry name" value="organic_radical-activating_enz"/>
    <property type="match status" value="1"/>
</dbReference>
<dbReference type="InterPro" id="IPR013785">
    <property type="entry name" value="Aldolase_TIM"/>
</dbReference>
<dbReference type="NCBIfam" id="TIGR02494">
    <property type="entry name" value="PFLE_PFLC"/>
    <property type="match status" value="1"/>
</dbReference>
<dbReference type="PROSITE" id="PS00198">
    <property type="entry name" value="4FE4S_FER_1"/>
    <property type="match status" value="1"/>
</dbReference>
<evidence type="ECO:0000256" key="2">
    <source>
        <dbReference type="ARBA" id="ARBA00009777"/>
    </source>
</evidence>
<dbReference type="InterPro" id="IPR012839">
    <property type="entry name" value="Organic_radical_activase"/>
</dbReference>
<dbReference type="Proteomes" id="UP000267250">
    <property type="component" value="Chromosome"/>
</dbReference>
<keyword evidence="4" id="KW-0949">S-adenosyl-L-methionine</keyword>
<comment type="catalytic activity">
    <reaction evidence="9">
        <text>glycyl-[protein] + reduced [flavodoxin] + S-adenosyl-L-methionine = glycin-2-yl radical-[protein] + semiquinone [flavodoxin] + 5'-deoxyadenosine + L-methionine + H(+)</text>
        <dbReference type="Rhea" id="RHEA:61976"/>
        <dbReference type="Rhea" id="RHEA-COMP:10622"/>
        <dbReference type="Rhea" id="RHEA-COMP:14480"/>
        <dbReference type="Rhea" id="RHEA-COMP:15993"/>
        <dbReference type="Rhea" id="RHEA-COMP:15994"/>
        <dbReference type="ChEBI" id="CHEBI:15378"/>
        <dbReference type="ChEBI" id="CHEBI:17319"/>
        <dbReference type="ChEBI" id="CHEBI:29947"/>
        <dbReference type="ChEBI" id="CHEBI:32722"/>
        <dbReference type="ChEBI" id="CHEBI:57618"/>
        <dbReference type="ChEBI" id="CHEBI:57844"/>
        <dbReference type="ChEBI" id="CHEBI:59789"/>
        <dbReference type="ChEBI" id="CHEBI:140311"/>
    </reaction>
</comment>
<evidence type="ECO:0000256" key="8">
    <source>
        <dbReference type="ARBA" id="ARBA00023014"/>
    </source>
</evidence>
<dbReference type="GO" id="GO:0016491">
    <property type="term" value="F:oxidoreductase activity"/>
    <property type="evidence" value="ECO:0007669"/>
    <property type="project" value="UniProtKB-KW"/>
</dbReference>
<evidence type="ECO:0000313" key="13">
    <source>
        <dbReference type="Proteomes" id="UP000267250"/>
    </source>
</evidence>
<feature type="domain" description="Radical SAM core" evidence="11">
    <location>
        <begin position="25"/>
        <end position="309"/>
    </location>
</feature>
<dbReference type="SUPFAM" id="SSF54862">
    <property type="entry name" value="4Fe-4S ferredoxins"/>
    <property type="match status" value="1"/>
</dbReference>
<dbReference type="CDD" id="cd01335">
    <property type="entry name" value="Radical_SAM"/>
    <property type="match status" value="1"/>
</dbReference>